<geneLocation type="plasmid" evidence="1 2">
    <name>pMAQU01</name>
</geneLocation>
<gene>
    <name evidence="1" type="ordered locus">Maqu_4217</name>
</gene>
<protein>
    <submittedName>
        <fullName evidence="1">Uncharacterized protein</fullName>
    </submittedName>
</protein>
<dbReference type="Proteomes" id="UP000000998">
    <property type="component" value="Plasmid pMAQU01"/>
</dbReference>
<dbReference type="eggNOG" id="ENOG50339N1">
    <property type="taxonomic scope" value="Bacteria"/>
</dbReference>
<name>A1U7U9_MARN8</name>
<sequence>MEQSYIDAGYTEYLREIPEWRVADVLGKLQRLSDRSEKLGLPAYHIETGEPEISERIIRNERVKILATRVRIIAGPPLIPGWRFIAKIDHDQPTNEVKGYGAQALVDEDPKMFDWLTTCAPDCEHCGFKRNRNTTFLFQSTDDPDQRIQVGSSCVEDFSGGRHPADVLRLANQFAEVFDEISDEEALGTGGSAYHYVDMTDVLSVASAIVRIDGGWVSRDRGGVSGCTTDWITQVMSDHKTKESLVQDGDRAAAGKIMEWLNSEDFDVGTDLYRSNLKAMARHGAVKPKAIGLAGSAVATYAREMKHLKERERASEWASVSIGEPGEKVEREVYVEKKIPMENAFGMSVLHILRDTQTNAKMTWFNSGAGKLYEGQTYNITGRVKAHRQRNGLEETQLTRVNCPDLALHSKFHDEMDENALIKKIAKLNNIDARNASGETLLQTASHFYRFKGIGKKIILDLLERGADPGIASDRDGNNAFDYWIDADDAELIEFGITQHPHLTKRWTDQMLADYGMQEKPWALRLSVTRDTIANEQRVNNQANQSVADLLGRDIRPETGMTETLSLVSEDGGDAAEDEALRLA</sequence>
<dbReference type="InterPro" id="IPR036770">
    <property type="entry name" value="Ankyrin_rpt-contain_sf"/>
</dbReference>
<keyword evidence="1" id="KW-0614">Plasmid</keyword>
<dbReference type="Gene3D" id="1.25.40.20">
    <property type="entry name" value="Ankyrin repeat-containing domain"/>
    <property type="match status" value="1"/>
</dbReference>
<dbReference type="EMBL" id="CP000515">
    <property type="protein sequence ID" value="ABM21068.1"/>
    <property type="molecule type" value="Genomic_DNA"/>
</dbReference>
<evidence type="ECO:0000313" key="2">
    <source>
        <dbReference type="Proteomes" id="UP000000998"/>
    </source>
</evidence>
<dbReference type="RefSeq" id="WP_011783285.1">
    <property type="nucleotide sequence ID" value="NC_008738.1"/>
</dbReference>
<dbReference type="AlphaFoldDB" id="A1U7U9"/>
<organism evidence="1 2">
    <name type="scientific">Marinobacter nauticus (strain ATCC 700491 / DSM 11845 / VT8)</name>
    <name type="common">Marinobacter aquaeolei</name>
    <dbReference type="NCBI Taxonomy" id="351348"/>
    <lineage>
        <taxon>Bacteria</taxon>
        <taxon>Pseudomonadati</taxon>
        <taxon>Pseudomonadota</taxon>
        <taxon>Gammaproteobacteria</taxon>
        <taxon>Pseudomonadales</taxon>
        <taxon>Marinobacteraceae</taxon>
        <taxon>Marinobacter</taxon>
    </lineage>
</organism>
<proteinExistence type="predicted"/>
<accession>A1U7U9</accession>
<reference evidence="2" key="1">
    <citation type="journal article" date="2011" name="Appl. Environ. Microbiol.">
        <title>Genomic potential of Marinobacter aquaeolei, a biogeochemical 'opportunitroph'.</title>
        <authorList>
            <person name="Singer E."/>
            <person name="Webb E.A."/>
            <person name="Nelson W.C."/>
            <person name="Heidelberg J.F."/>
            <person name="Ivanova N."/>
            <person name="Pati A."/>
            <person name="Edwards K.J."/>
        </authorList>
    </citation>
    <scope>NUCLEOTIDE SEQUENCE [LARGE SCALE GENOMIC DNA]</scope>
    <source>
        <strain evidence="2">ATCC 700491 / DSM 11845 / VT8</strain>
    </source>
</reference>
<dbReference type="HOGENOM" id="CLU_466763_0_0_6"/>
<dbReference type="OrthoDB" id="6367043at2"/>
<dbReference type="KEGG" id="maq:Maqu_4217"/>
<evidence type="ECO:0000313" key="1">
    <source>
        <dbReference type="EMBL" id="ABM21068.1"/>
    </source>
</evidence>